<dbReference type="NCBIfam" id="TIGR01510">
    <property type="entry name" value="coaD_prev_kdtB"/>
    <property type="match status" value="1"/>
</dbReference>
<sequence>MKAVYAGSFDPITLGHVSVIERAFNLFDEVHIIIANNRAKSHYFTLQQRTELVRLSIPAEYNMRSHIVPFEGIVANYINEHKIDVVIRGIRNATDLDYELQLEQFVRNSTEADTIYLSPYTPYMQTSSSLVRMFFQSNKYTLALNYMTPDAYDQAICYMQETNQPPFK</sequence>
<feature type="binding site" evidence="9">
    <location>
        <position position="99"/>
    </location>
    <ligand>
        <name>ATP</name>
        <dbReference type="ChEBI" id="CHEBI:30616"/>
    </ligand>
</feature>
<organism evidence="11 12">
    <name type="scientific">Paenibacillus baimaensis</name>
    <dbReference type="NCBI Taxonomy" id="2982185"/>
    <lineage>
        <taxon>Bacteria</taxon>
        <taxon>Bacillati</taxon>
        <taxon>Bacillota</taxon>
        <taxon>Bacilli</taxon>
        <taxon>Bacillales</taxon>
        <taxon>Paenibacillaceae</taxon>
        <taxon>Paenibacillus</taxon>
    </lineage>
</organism>
<keyword evidence="6 9" id="KW-0460">Magnesium</keyword>
<dbReference type="Gene3D" id="3.40.50.620">
    <property type="entry name" value="HUPs"/>
    <property type="match status" value="1"/>
</dbReference>
<dbReference type="SUPFAM" id="SSF52374">
    <property type="entry name" value="Nucleotidylyl transferase"/>
    <property type="match status" value="1"/>
</dbReference>
<evidence type="ECO:0000256" key="5">
    <source>
        <dbReference type="ARBA" id="ARBA00022840"/>
    </source>
</evidence>
<comment type="similarity">
    <text evidence="9">Belongs to the bacterial CoaD family.</text>
</comment>
<dbReference type="InterPro" id="IPR004821">
    <property type="entry name" value="Cyt_trans-like"/>
</dbReference>
<gene>
    <name evidence="9 11" type="primary">coaD</name>
    <name evidence="11" type="ORF">OB236_38560</name>
</gene>
<evidence type="ECO:0000259" key="10">
    <source>
        <dbReference type="Pfam" id="PF01467"/>
    </source>
</evidence>
<dbReference type="PANTHER" id="PTHR21342:SF1">
    <property type="entry name" value="PHOSPHOPANTETHEINE ADENYLYLTRANSFERASE"/>
    <property type="match status" value="1"/>
</dbReference>
<dbReference type="GO" id="GO:0004595">
    <property type="term" value="F:pantetheine-phosphate adenylyltransferase activity"/>
    <property type="evidence" value="ECO:0007669"/>
    <property type="project" value="UniProtKB-EC"/>
</dbReference>
<evidence type="ECO:0000313" key="12">
    <source>
        <dbReference type="Proteomes" id="UP001652445"/>
    </source>
</evidence>
<keyword evidence="3 9" id="KW-0548">Nucleotidyltransferase</keyword>
<feature type="binding site" evidence="9">
    <location>
        <position position="40"/>
    </location>
    <ligand>
        <name>substrate</name>
    </ligand>
</feature>
<feature type="binding site" evidence="9">
    <location>
        <begin position="89"/>
        <end position="91"/>
    </location>
    <ligand>
        <name>ATP</name>
        <dbReference type="ChEBI" id="CHEBI:30616"/>
    </ligand>
</feature>
<dbReference type="PANTHER" id="PTHR21342">
    <property type="entry name" value="PHOSPHOPANTETHEINE ADENYLYLTRANSFERASE"/>
    <property type="match status" value="1"/>
</dbReference>
<dbReference type="EMBL" id="JAOQIO010000124">
    <property type="protein sequence ID" value="MCU6798045.1"/>
    <property type="molecule type" value="Genomic_DNA"/>
</dbReference>
<comment type="caution">
    <text evidence="11">The sequence shown here is derived from an EMBL/GenBank/DDBJ whole genome shotgun (WGS) entry which is preliminary data.</text>
</comment>
<keyword evidence="5 9" id="KW-0067">ATP-binding</keyword>
<reference evidence="11 12" key="1">
    <citation type="submission" date="2022-09" db="EMBL/GenBank/DDBJ databases">
        <authorList>
            <person name="Han X.L."/>
            <person name="Wang Q."/>
            <person name="Lu T."/>
        </authorList>
    </citation>
    <scope>NUCLEOTIDE SEQUENCE [LARGE SCALE GENOMIC DNA]</scope>
    <source>
        <strain evidence="11 12">WQ 127069</strain>
    </source>
</reference>
<evidence type="ECO:0000256" key="4">
    <source>
        <dbReference type="ARBA" id="ARBA00022741"/>
    </source>
</evidence>
<keyword evidence="4 9" id="KW-0547">Nucleotide-binding</keyword>
<dbReference type="InterPro" id="IPR014729">
    <property type="entry name" value="Rossmann-like_a/b/a_fold"/>
</dbReference>
<comment type="catalytic activity">
    <reaction evidence="8 9">
        <text>(R)-4'-phosphopantetheine + ATP + H(+) = 3'-dephospho-CoA + diphosphate</text>
        <dbReference type="Rhea" id="RHEA:19801"/>
        <dbReference type="ChEBI" id="CHEBI:15378"/>
        <dbReference type="ChEBI" id="CHEBI:30616"/>
        <dbReference type="ChEBI" id="CHEBI:33019"/>
        <dbReference type="ChEBI" id="CHEBI:57328"/>
        <dbReference type="ChEBI" id="CHEBI:61723"/>
        <dbReference type="EC" id="2.7.7.3"/>
    </reaction>
</comment>
<feature type="binding site" evidence="9">
    <location>
        <position position="74"/>
    </location>
    <ligand>
        <name>substrate</name>
    </ligand>
</feature>
<evidence type="ECO:0000256" key="9">
    <source>
        <dbReference type="HAMAP-Rule" id="MF_00151"/>
    </source>
</evidence>
<evidence type="ECO:0000256" key="3">
    <source>
        <dbReference type="ARBA" id="ARBA00022695"/>
    </source>
</evidence>
<dbReference type="Pfam" id="PF01467">
    <property type="entry name" value="CTP_transf_like"/>
    <property type="match status" value="1"/>
</dbReference>
<dbReference type="PRINTS" id="PR01020">
    <property type="entry name" value="LPSBIOSNTHSS"/>
</dbReference>
<feature type="binding site" evidence="9">
    <location>
        <position position="88"/>
    </location>
    <ligand>
        <name>substrate</name>
    </ligand>
</feature>
<dbReference type="InterPro" id="IPR001980">
    <property type="entry name" value="PPAT"/>
</dbReference>
<dbReference type="RefSeq" id="WP_262688727.1">
    <property type="nucleotide sequence ID" value="NZ_JAOQIO010000124.1"/>
</dbReference>
<comment type="cofactor">
    <cofactor evidence="9">
        <name>Mg(2+)</name>
        <dbReference type="ChEBI" id="CHEBI:18420"/>
    </cofactor>
</comment>
<keyword evidence="2 9" id="KW-0808">Transferase</keyword>
<evidence type="ECO:0000256" key="2">
    <source>
        <dbReference type="ARBA" id="ARBA00022679"/>
    </source>
</evidence>
<name>A0ABT2UTV7_9BACL</name>
<keyword evidence="12" id="KW-1185">Reference proteome</keyword>
<comment type="subcellular location">
    <subcellularLocation>
        <location evidence="9">Cytoplasm</location>
    </subcellularLocation>
</comment>
<evidence type="ECO:0000256" key="6">
    <source>
        <dbReference type="ARBA" id="ARBA00022842"/>
    </source>
</evidence>
<evidence type="ECO:0000256" key="1">
    <source>
        <dbReference type="ARBA" id="ARBA00022490"/>
    </source>
</evidence>
<accession>A0ABT2UTV7</accession>
<dbReference type="EC" id="2.7.7.3" evidence="9"/>
<feature type="site" description="Transition state stabilizer" evidence="9">
    <location>
        <position position="16"/>
    </location>
</feature>
<evidence type="ECO:0000256" key="8">
    <source>
        <dbReference type="ARBA" id="ARBA00029346"/>
    </source>
</evidence>
<feature type="binding site" evidence="9">
    <location>
        <begin position="8"/>
        <end position="9"/>
    </location>
    <ligand>
        <name>ATP</name>
        <dbReference type="ChEBI" id="CHEBI:30616"/>
    </ligand>
</feature>
<evidence type="ECO:0000256" key="7">
    <source>
        <dbReference type="ARBA" id="ARBA00022993"/>
    </source>
</evidence>
<comment type="function">
    <text evidence="9">Reversibly transfers an adenylyl group from ATP to 4'-phosphopantetheine, yielding dephospho-CoA (dPCoA) and pyrophosphate.</text>
</comment>
<feature type="binding site" evidence="9">
    <location>
        <position position="8"/>
    </location>
    <ligand>
        <name>substrate</name>
    </ligand>
</feature>
<feature type="domain" description="Cytidyltransferase-like" evidence="10">
    <location>
        <begin position="4"/>
        <end position="133"/>
    </location>
</feature>
<protein>
    <recommendedName>
        <fullName evidence="9">Phosphopantetheine adenylyltransferase</fullName>
        <ecNumber evidence="9">2.7.7.3</ecNumber>
    </recommendedName>
    <alternativeName>
        <fullName evidence="9">Dephospho-CoA pyrophosphorylase</fullName>
    </alternativeName>
    <alternativeName>
        <fullName evidence="9">Pantetheine-phosphate adenylyltransferase</fullName>
        <shortName evidence="9">PPAT</shortName>
    </alternativeName>
</protein>
<dbReference type="Proteomes" id="UP001652445">
    <property type="component" value="Unassembled WGS sequence"/>
</dbReference>
<evidence type="ECO:0000313" key="11">
    <source>
        <dbReference type="EMBL" id="MCU6798045.1"/>
    </source>
</evidence>
<feature type="binding site" evidence="9">
    <location>
        <position position="16"/>
    </location>
    <ligand>
        <name>ATP</name>
        <dbReference type="ChEBI" id="CHEBI:30616"/>
    </ligand>
</feature>
<keyword evidence="1 9" id="KW-0963">Cytoplasm</keyword>
<comment type="subunit">
    <text evidence="9">Homohexamer.</text>
</comment>
<proteinExistence type="inferred from homology"/>
<feature type="binding site" evidence="9">
    <location>
        <begin position="123"/>
        <end position="129"/>
    </location>
    <ligand>
        <name>ATP</name>
        <dbReference type="ChEBI" id="CHEBI:30616"/>
    </ligand>
</feature>
<keyword evidence="7 9" id="KW-0173">Coenzyme A biosynthesis</keyword>
<dbReference type="NCBIfam" id="TIGR00125">
    <property type="entry name" value="cyt_tran_rel"/>
    <property type="match status" value="1"/>
</dbReference>
<comment type="pathway">
    <text evidence="9">Cofactor biosynthesis; coenzyme A biosynthesis; CoA from (R)-pantothenate: step 4/5.</text>
</comment>
<dbReference type="HAMAP" id="MF_00151">
    <property type="entry name" value="PPAT_bact"/>
    <property type="match status" value="1"/>
</dbReference>